<feature type="compositionally biased region" description="Basic residues" evidence="4">
    <location>
        <begin position="656"/>
        <end position="670"/>
    </location>
</feature>
<dbReference type="GO" id="GO:0005634">
    <property type="term" value="C:nucleus"/>
    <property type="evidence" value="ECO:0007669"/>
    <property type="project" value="UniProtKB-SubCell"/>
</dbReference>
<evidence type="ECO:0000256" key="1">
    <source>
        <dbReference type="ARBA" id="ARBA00004123"/>
    </source>
</evidence>
<keyword evidence="2" id="KW-0804">Transcription</keyword>
<feature type="compositionally biased region" description="Acidic residues" evidence="4">
    <location>
        <begin position="37"/>
        <end position="73"/>
    </location>
</feature>
<accession>A0AAN6SSF5</accession>
<feature type="region of interest" description="Disordered" evidence="4">
    <location>
        <begin position="636"/>
        <end position="684"/>
    </location>
</feature>
<dbReference type="InterPro" id="IPR052416">
    <property type="entry name" value="GTF3C_component"/>
</dbReference>
<comment type="caution">
    <text evidence="5">The sequence shown here is derived from an EMBL/GenBank/DDBJ whole genome shotgun (WGS) entry which is preliminary data.</text>
</comment>
<evidence type="ECO:0000256" key="4">
    <source>
        <dbReference type="SAM" id="MobiDB-lite"/>
    </source>
</evidence>
<evidence type="ECO:0000256" key="3">
    <source>
        <dbReference type="ARBA" id="ARBA00023242"/>
    </source>
</evidence>
<keyword evidence="3" id="KW-0539">Nucleus</keyword>
<dbReference type="EMBL" id="MU854358">
    <property type="protein sequence ID" value="KAK4041404.1"/>
    <property type="molecule type" value="Genomic_DNA"/>
</dbReference>
<name>A0AAN6SSF5_9PEZI</name>
<dbReference type="GO" id="GO:0006383">
    <property type="term" value="P:transcription by RNA polymerase III"/>
    <property type="evidence" value="ECO:0007669"/>
    <property type="project" value="TreeGrafter"/>
</dbReference>
<feature type="region of interest" description="Disordered" evidence="4">
    <location>
        <begin position="1"/>
        <end position="100"/>
    </location>
</feature>
<dbReference type="Gene3D" id="2.130.10.10">
    <property type="entry name" value="YVTN repeat-like/Quinoprotein amine dehydrogenase"/>
    <property type="match status" value="1"/>
</dbReference>
<dbReference type="InterPro" id="IPR036322">
    <property type="entry name" value="WD40_repeat_dom_sf"/>
</dbReference>
<dbReference type="GO" id="GO:0000127">
    <property type="term" value="C:transcription factor TFIIIC complex"/>
    <property type="evidence" value="ECO:0007669"/>
    <property type="project" value="TreeGrafter"/>
</dbReference>
<proteinExistence type="predicted"/>
<protein>
    <submittedName>
        <fullName evidence="5">Uncharacterized protein</fullName>
    </submittedName>
</protein>
<feature type="compositionally biased region" description="Basic and acidic residues" evidence="4">
    <location>
        <begin position="644"/>
        <end position="655"/>
    </location>
</feature>
<sequence length="733" mass="81494">MRLRSTRGVRKRYVEEPAVFDDDDEPIVVPEDHSKDDDFEAQSDGPQAEEDDDDDKEDAGEPTSEEEEEDVPDDAGVAEPKDDPSQPKRHRNTGAGMIQSRKGFHDIPHYPLETRIVTRVYAGPLRRYARYSALRDAMYGPEYDRIKVIWDLEIRWADFPVLPPRLPPEDEQGVIPSPWLPPGFERGEEKRAYLWYDDFQLNAPEVQRSRALSPDDGQRLLPGGEGDIITLMGPWDKQKEFRLSQGESLSVSPSGLPVGDPDASDQTPSGWTLDVGGIPLTISWAPLSRQDVQVLAVATIPFADQKPVPRDDSNADAAPKTTGCIQLWEFVPEKRSGQLASPSTRPPRLLGAKCFDWGRPKRLEFCPVPLEPAGMYGLLAILTGDGRARVIDSRIVDDADAPSYEWIESPLVTLGLTEDYNVSVTCLTWVNTNRIALGHSDGSITLWSIYPHQLLQRVAAHTTYVIDICSAYPSHPYLVASVPVGGCATLTDLAQPSSEVTYFPVPAISFQPNLLCWNEPMQGFMALYPSSTPNTTIAFLHHRYFCQARSITTGPNTLTCVSAGTTHPFILVGCADGSVFACNALQKLFKQKGEPLRKLKVFEHEYKPIEPEAQQGQPDDGVGMSGLRGAARILQGFLPEENDDPRTEKRKEMDRKKRAAKKKKAGKRRKAGVEDEAEDREAELDERLASRVVIHEPLTRLTTIQWNPNVQFSCWAACAMASGLIKVMDLGVE</sequence>
<feature type="region of interest" description="Disordered" evidence="4">
    <location>
        <begin position="242"/>
        <end position="267"/>
    </location>
</feature>
<feature type="compositionally biased region" description="Basic residues" evidence="4">
    <location>
        <begin position="1"/>
        <end position="11"/>
    </location>
</feature>
<dbReference type="Proteomes" id="UP001303115">
    <property type="component" value="Unassembled WGS sequence"/>
</dbReference>
<evidence type="ECO:0000313" key="5">
    <source>
        <dbReference type="EMBL" id="KAK4041404.1"/>
    </source>
</evidence>
<evidence type="ECO:0000256" key="2">
    <source>
        <dbReference type="ARBA" id="ARBA00023163"/>
    </source>
</evidence>
<reference evidence="6" key="1">
    <citation type="journal article" date="2023" name="Mol. Phylogenet. Evol.">
        <title>Genome-scale phylogeny and comparative genomics of the fungal order Sordariales.</title>
        <authorList>
            <person name="Hensen N."/>
            <person name="Bonometti L."/>
            <person name="Westerberg I."/>
            <person name="Brannstrom I.O."/>
            <person name="Guillou S."/>
            <person name="Cros-Aarteil S."/>
            <person name="Calhoun S."/>
            <person name="Haridas S."/>
            <person name="Kuo A."/>
            <person name="Mondo S."/>
            <person name="Pangilinan J."/>
            <person name="Riley R."/>
            <person name="LaButti K."/>
            <person name="Andreopoulos B."/>
            <person name="Lipzen A."/>
            <person name="Chen C."/>
            <person name="Yan M."/>
            <person name="Daum C."/>
            <person name="Ng V."/>
            <person name="Clum A."/>
            <person name="Steindorff A."/>
            <person name="Ohm R.A."/>
            <person name="Martin F."/>
            <person name="Silar P."/>
            <person name="Natvig D.O."/>
            <person name="Lalanne C."/>
            <person name="Gautier V."/>
            <person name="Ament-Velasquez S.L."/>
            <person name="Kruys A."/>
            <person name="Hutchinson M.I."/>
            <person name="Powell A.J."/>
            <person name="Barry K."/>
            <person name="Miller A.N."/>
            <person name="Grigoriev I.V."/>
            <person name="Debuchy R."/>
            <person name="Gladieux P."/>
            <person name="Hiltunen Thoren M."/>
            <person name="Johannesson H."/>
        </authorList>
    </citation>
    <scope>NUCLEOTIDE SEQUENCE [LARGE SCALE GENOMIC DNA]</scope>
    <source>
        <strain evidence="6">CBS 284.82</strain>
    </source>
</reference>
<dbReference type="InterPro" id="IPR015943">
    <property type="entry name" value="WD40/YVTN_repeat-like_dom_sf"/>
</dbReference>
<keyword evidence="6" id="KW-1185">Reference proteome</keyword>
<feature type="compositionally biased region" description="Acidic residues" evidence="4">
    <location>
        <begin position="674"/>
        <end position="684"/>
    </location>
</feature>
<comment type="subcellular location">
    <subcellularLocation>
        <location evidence="1">Nucleus</location>
    </subcellularLocation>
</comment>
<dbReference type="SUPFAM" id="SSF50978">
    <property type="entry name" value="WD40 repeat-like"/>
    <property type="match status" value="1"/>
</dbReference>
<gene>
    <name evidence="5" type="ORF">C8A01DRAFT_14851</name>
</gene>
<dbReference type="PANTHER" id="PTHR15052">
    <property type="entry name" value="RNA POLYMERASE III TRANSCRIPTION INITIATION FACTOR COMPLEX SUBUNIT"/>
    <property type="match status" value="1"/>
</dbReference>
<dbReference type="AlphaFoldDB" id="A0AAN6SSF5"/>
<evidence type="ECO:0000313" key="6">
    <source>
        <dbReference type="Proteomes" id="UP001303115"/>
    </source>
</evidence>
<organism evidence="5 6">
    <name type="scientific">Parachaetomium inaequale</name>
    <dbReference type="NCBI Taxonomy" id="2588326"/>
    <lineage>
        <taxon>Eukaryota</taxon>
        <taxon>Fungi</taxon>
        <taxon>Dikarya</taxon>
        <taxon>Ascomycota</taxon>
        <taxon>Pezizomycotina</taxon>
        <taxon>Sordariomycetes</taxon>
        <taxon>Sordariomycetidae</taxon>
        <taxon>Sordariales</taxon>
        <taxon>Chaetomiaceae</taxon>
        <taxon>Parachaetomium</taxon>
    </lineage>
</organism>
<dbReference type="PANTHER" id="PTHR15052:SF2">
    <property type="entry name" value="GENERAL TRANSCRIPTION FACTOR 3C POLYPEPTIDE 2"/>
    <property type="match status" value="1"/>
</dbReference>